<evidence type="ECO:0000313" key="2">
    <source>
        <dbReference type="Proteomes" id="UP000694853"/>
    </source>
</evidence>
<keyword evidence="1" id="KW-1133">Transmembrane helix</keyword>
<reference evidence="3" key="2">
    <citation type="submission" date="2025-08" db="UniProtKB">
        <authorList>
            <consortium name="RefSeq"/>
        </authorList>
    </citation>
    <scope>IDENTIFICATION</scope>
    <source>
        <tissue evidence="3">Young leaves</tissue>
    </source>
</reference>
<evidence type="ECO:0000313" key="3">
    <source>
        <dbReference type="RefSeq" id="XP_027337489.1"/>
    </source>
</evidence>
<name>A0A8B8K255_ABRPR</name>
<keyword evidence="1" id="KW-0472">Membrane</keyword>
<proteinExistence type="predicted"/>
<dbReference type="KEGG" id="aprc:113851216"/>
<feature type="transmembrane region" description="Helical" evidence="1">
    <location>
        <begin position="264"/>
        <end position="289"/>
    </location>
</feature>
<accession>A0A8B8K255</accession>
<dbReference type="AlphaFoldDB" id="A0A8B8K255"/>
<dbReference type="PANTHER" id="PTHR36074">
    <property type="entry name" value="ISOPENTENYL-DIPHOSPHATE DELTA-ISOMERASE"/>
    <property type="match status" value="1"/>
</dbReference>
<organism evidence="2 3">
    <name type="scientific">Abrus precatorius</name>
    <name type="common">Indian licorice</name>
    <name type="synonym">Glycine abrus</name>
    <dbReference type="NCBI Taxonomy" id="3816"/>
    <lineage>
        <taxon>Eukaryota</taxon>
        <taxon>Viridiplantae</taxon>
        <taxon>Streptophyta</taxon>
        <taxon>Embryophyta</taxon>
        <taxon>Tracheophyta</taxon>
        <taxon>Spermatophyta</taxon>
        <taxon>Magnoliopsida</taxon>
        <taxon>eudicotyledons</taxon>
        <taxon>Gunneridae</taxon>
        <taxon>Pentapetalae</taxon>
        <taxon>rosids</taxon>
        <taxon>fabids</taxon>
        <taxon>Fabales</taxon>
        <taxon>Fabaceae</taxon>
        <taxon>Papilionoideae</taxon>
        <taxon>50 kb inversion clade</taxon>
        <taxon>NPAAA clade</taxon>
        <taxon>indigoferoid/millettioid clade</taxon>
        <taxon>Abreae</taxon>
        <taxon>Abrus</taxon>
    </lineage>
</organism>
<sequence length="322" mass="36097">MVGITALVDLWKKNQSFSATRTYQSPSLFTASAIVAPFAAVTSFASKDFFRTPIAYCDAGATISEHYIPSAASVPGKYFYHDSLKYNSKHYDIAFKPFFSAFDLKSFSIITLRSFLMFYLPLLEPHAKMEQDDDEFPQHKQGDLCCKLSVPFRKSILQIIREVAVVTTTRILERLVVRYVSRKRAWRLLKDVPESAARKAGRKMPSLVYFYSVSRATFRGHLIGFSASWLVQVGIRLFQFFNPMSKNNDGISKAERMRILRHKVFIATVRCNASLIFASVGAAIGATLFRPSIGQWVGGVVGDLVGPVIVAVCAEKVFCLKL</sequence>
<dbReference type="GeneID" id="113851216"/>
<feature type="transmembrane region" description="Helical" evidence="1">
    <location>
        <begin position="295"/>
        <end position="314"/>
    </location>
</feature>
<evidence type="ECO:0000256" key="1">
    <source>
        <dbReference type="SAM" id="Phobius"/>
    </source>
</evidence>
<reference evidence="2" key="1">
    <citation type="journal article" date="2019" name="Toxins">
        <title>Detection of Abrin-Like and Prepropulchellin-Like Toxin Genes and Transcripts Using Whole Genome Sequencing and Full-Length Transcript Sequencing of Abrus precatorius.</title>
        <authorList>
            <person name="Hovde B.T."/>
            <person name="Daligault H.E."/>
            <person name="Hanschen E.R."/>
            <person name="Kunde Y.A."/>
            <person name="Johnson M.B."/>
            <person name="Starkenburg S.R."/>
            <person name="Johnson S.L."/>
        </authorList>
    </citation>
    <scope>NUCLEOTIDE SEQUENCE [LARGE SCALE GENOMIC DNA]</scope>
</reference>
<dbReference type="RefSeq" id="XP_027337489.1">
    <property type="nucleotide sequence ID" value="XM_027481688.1"/>
</dbReference>
<dbReference type="PANTHER" id="PTHR36074:SF1">
    <property type="entry name" value="ISOPENTENYL-DIPHOSPHATE DELTA-ISOMERASE"/>
    <property type="match status" value="1"/>
</dbReference>
<keyword evidence="1" id="KW-0812">Transmembrane</keyword>
<dbReference type="Proteomes" id="UP000694853">
    <property type="component" value="Unplaced"/>
</dbReference>
<gene>
    <name evidence="3" type="primary">LOC113851216</name>
</gene>
<protein>
    <submittedName>
        <fullName evidence="3">Uncharacterized protein LOC113851216</fullName>
    </submittedName>
</protein>
<dbReference type="OrthoDB" id="1925570at2759"/>
<keyword evidence="2" id="KW-1185">Reference proteome</keyword>